<evidence type="ECO:0000256" key="4">
    <source>
        <dbReference type="ARBA" id="ARBA00022840"/>
    </source>
</evidence>
<evidence type="ECO:0000259" key="8">
    <source>
        <dbReference type="PROSITE" id="PS51192"/>
    </source>
</evidence>
<sequence>MTTFAKLGINTTLQSNIKRLGYKKPTYIQEKSIGAVLSGTDTYAIAPTGTGKTAAYLLPILQELSQTDHSEDQVRPIRALFLVPTRELAQQVEESIGQYGKGLKLRTISIFGGVRIQSQVNRFKRGTDIIVATPKRLIDLMKIKAISLNDIQFFVMDEADRLVSMGIYHELKNILAAMPKKAQKVLFSATDSKTLNKFNQEHLNRVKIVKGGSIQPALDKILHTMYRCYGDDKNKHLFGLLNMINCDRVLIFARTKFDVNFLTKILNDEGFVTTGIHNEISQKQRQQRLAGFKDGEFKCLVATDIVSRGIDISGLYYVINYDLPVNNNDYIHRAGRTARTKTNKLETKKVIADKIEKQALSREVIAKNQTVFNPAVDMETTVKVTDIQGHIFSLVSSSQERLVPLISKAVGKDIKLERPPWRIER</sequence>
<comment type="caution">
    <text evidence="11">The sequence shown here is derived from an EMBL/GenBank/DDBJ whole genome shotgun (WGS) entry which is preliminary data.</text>
</comment>
<name>A0ABT5FAR7_9GAMM</name>
<comment type="similarity">
    <text evidence="5 7">Belongs to the DEAD box helicase family.</text>
</comment>
<feature type="domain" description="DEAD-box RNA helicase Q" evidence="10">
    <location>
        <begin position="2"/>
        <end position="30"/>
    </location>
</feature>
<reference evidence="11 12" key="1">
    <citation type="submission" date="2023-01" db="EMBL/GenBank/DDBJ databases">
        <title>Psychrosphaera sp. nov., isolated from marine algae.</title>
        <authorList>
            <person name="Bayburt H."/>
            <person name="Choi B.J."/>
            <person name="Kim J.M."/>
            <person name="Choi D.G."/>
            <person name="Jeon C.O."/>
        </authorList>
    </citation>
    <scope>NUCLEOTIDE SEQUENCE [LARGE SCALE GENOMIC DNA]</scope>
    <source>
        <strain evidence="11 12">G1-22</strain>
    </source>
</reference>
<dbReference type="InterPro" id="IPR014014">
    <property type="entry name" value="RNA_helicase_DEAD_Q_motif"/>
</dbReference>
<dbReference type="InterPro" id="IPR000629">
    <property type="entry name" value="RNA-helicase_DEAD-box_CS"/>
</dbReference>
<evidence type="ECO:0000256" key="6">
    <source>
        <dbReference type="PROSITE-ProRule" id="PRU00552"/>
    </source>
</evidence>
<dbReference type="SMART" id="SM00490">
    <property type="entry name" value="HELICc"/>
    <property type="match status" value="1"/>
</dbReference>
<evidence type="ECO:0000256" key="7">
    <source>
        <dbReference type="RuleBase" id="RU000492"/>
    </source>
</evidence>
<proteinExistence type="inferred from homology"/>
<keyword evidence="4 7" id="KW-0067">ATP-binding</keyword>
<evidence type="ECO:0000256" key="1">
    <source>
        <dbReference type="ARBA" id="ARBA00022741"/>
    </source>
</evidence>
<evidence type="ECO:0000256" key="3">
    <source>
        <dbReference type="ARBA" id="ARBA00022806"/>
    </source>
</evidence>
<dbReference type="PROSITE" id="PS51195">
    <property type="entry name" value="Q_MOTIF"/>
    <property type="match status" value="1"/>
</dbReference>
<dbReference type="SMART" id="SM00487">
    <property type="entry name" value="DEXDc"/>
    <property type="match status" value="1"/>
</dbReference>
<feature type="domain" description="Helicase C-terminal" evidence="9">
    <location>
        <begin position="236"/>
        <end position="388"/>
    </location>
</feature>
<evidence type="ECO:0000259" key="10">
    <source>
        <dbReference type="PROSITE" id="PS51195"/>
    </source>
</evidence>
<dbReference type="PROSITE" id="PS00039">
    <property type="entry name" value="DEAD_ATP_HELICASE"/>
    <property type="match status" value="1"/>
</dbReference>
<dbReference type="RefSeq" id="WP_215963628.1">
    <property type="nucleotide sequence ID" value="NZ_JAQOMS010000002.1"/>
</dbReference>
<dbReference type="PROSITE" id="PS51194">
    <property type="entry name" value="HELICASE_CTER"/>
    <property type="match status" value="1"/>
</dbReference>
<protein>
    <submittedName>
        <fullName evidence="11">DEAD/DEAH box helicase</fullName>
    </submittedName>
</protein>
<dbReference type="PANTHER" id="PTHR47959:SF13">
    <property type="entry name" value="ATP-DEPENDENT RNA HELICASE RHLE"/>
    <property type="match status" value="1"/>
</dbReference>
<dbReference type="InterPro" id="IPR014001">
    <property type="entry name" value="Helicase_ATP-bd"/>
</dbReference>
<dbReference type="InterPro" id="IPR044742">
    <property type="entry name" value="DEAD/DEAH_RhlB"/>
</dbReference>
<evidence type="ECO:0000259" key="9">
    <source>
        <dbReference type="PROSITE" id="PS51194"/>
    </source>
</evidence>
<dbReference type="PROSITE" id="PS51192">
    <property type="entry name" value="HELICASE_ATP_BIND_1"/>
    <property type="match status" value="1"/>
</dbReference>
<accession>A0ABT5FAR7</accession>
<evidence type="ECO:0000313" key="11">
    <source>
        <dbReference type="EMBL" id="MDC2888491.1"/>
    </source>
</evidence>
<evidence type="ECO:0000256" key="2">
    <source>
        <dbReference type="ARBA" id="ARBA00022801"/>
    </source>
</evidence>
<dbReference type="Pfam" id="PF00271">
    <property type="entry name" value="Helicase_C"/>
    <property type="match status" value="1"/>
</dbReference>
<keyword evidence="12" id="KW-1185">Reference proteome</keyword>
<dbReference type="Pfam" id="PF00270">
    <property type="entry name" value="DEAD"/>
    <property type="match status" value="1"/>
</dbReference>
<dbReference type="Proteomes" id="UP001528411">
    <property type="component" value="Unassembled WGS sequence"/>
</dbReference>
<dbReference type="CDD" id="cd18787">
    <property type="entry name" value="SF2_C_DEAD"/>
    <property type="match status" value="1"/>
</dbReference>
<dbReference type="EMBL" id="JAQOMS010000002">
    <property type="protein sequence ID" value="MDC2888491.1"/>
    <property type="molecule type" value="Genomic_DNA"/>
</dbReference>
<dbReference type="PANTHER" id="PTHR47959">
    <property type="entry name" value="ATP-DEPENDENT RNA HELICASE RHLE-RELATED"/>
    <property type="match status" value="1"/>
</dbReference>
<gene>
    <name evidence="11" type="ORF">PN838_06670</name>
</gene>
<keyword evidence="3 7" id="KW-0347">Helicase</keyword>
<dbReference type="InterPro" id="IPR011545">
    <property type="entry name" value="DEAD/DEAH_box_helicase_dom"/>
</dbReference>
<keyword evidence="2 7" id="KW-0378">Hydrolase</keyword>
<feature type="short sequence motif" description="Q motif" evidence="6">
    <location>
        <begin position="2"/>
        <end position="30"/>
    </location>
</feature>
<dbReference type="InterPro" id="IPR001650">
    <property type="entry name" value="Helicase_C-like"/>
</dbReference>
<dbReference type="InterPro" id="IPR050079">
    <property type="entry name" value="DEAD_box_RNA_helicase"/>
</dbReference>
<evidence type="ECO:0000313" key="12">
    <source>
        <dbReference type="Proteomes" id="UP001528411"/>
    </source>
</evidence>
<evidence type="ECO:0000256" key="5">
    <source>
        <dbReference type="ARBA" id="ARBA00038437"/>
    </source>
</evidence>
<feature type="domain" description="Helicase ATP-binding" evidence="8">
    <location>
        <begin position="33"/>
        <end position="209"/>
    </location>
</feature>
<keyword evidence="1 7" id="KW-0547">Nucleotide-binding</keyword>
<organism evidence="11 12">
    <name type="scientific">Psychrosphaera algicola</name>
    <dbReference type="NCBI Taxonomy" id="3023714"/>
    <lineage>
        <taxon>Bacteria</taxon>
        <taxon>Pseudomonadati</taxon>
        <taxon>Pseudomonadota</taxon>
        <taxon>Gammaproteobacteria</taxon>
        <taxon>Alteromonadales</taxon>
        <taxon>Pseudoalteromonadaceae</taxon>
        <taxon>Psychrosphaera</taxon>
    </lineage>
</organism>
<dbReference type="CDD" id="cd00268">
    <property type="entry name" value="DEADc"/>
    <property type="match status" value="1"/>
</dbReference>
<dbReference type="GO" id="GO:0004386">
    <property type="term" value="F:helicase activity"/>
    <property type="evidence" value="ECO:0007669"/>
    <property type="project" value="UniProtKB-KW"/>
</dbReference>